<dbReference type="EMBL" id="MU276238">
    <property type="protein sequence ID" value="KAI0040011.1"/>
    <property type="molecule type" value="Genomic_DNA"/>
</dbReference>
<dbReference type="Proteomes" id="UP000814033">
    <property type="component" value="Unassembled WGS sequence"/>
</dbReference>
<gene>
    <name evidence="1" type="ORF">FA95DRAFT_1528096</name>
</gene>
<keyword evidence="1" id="KW-0808">Transferase</keyword>
<name>A0ACB8R8Q7_9AGAM</name>
<reference evidence="1" key="2">
    <citation type="journal article" date="2022" name="New Phytol.">
        <title>Evolutionary transition to the ectomycorrhizal habit in the genomes of a hyperdiverse lineage of mushroom-forming fungi.</title>
        <authorList>
            <person name="Looney B."/>
            <person name="Miyauchi S."/>
            <person name="Morin E."/>
            <person name="Drula E."/>
            <person name="Courty P.E."/>
            <person name="Kohler A."/>
            <person name="Kuo A."/>
            <person name="LaButti K."/>
            <person name="Pangilinan J."/>
            <person name="Lipzen A."/>
            <person name="Riley R."/>
            <person name="Andreopoulos W."/>
            <person name="He G."/>
            <person name="Johnson J."/>
            <person name="Nolan M."/>
            <person name="Tritt A."/>
            <person name="Barry K.W."/>
            <person name="Grigoriev I.V."/>
            <person name="Nagy L.G."/>
            <person name="Hibbett D."/>
            <person name="Henrissat B."/>
            <person name="Matheny P.B."/>
            <person name="Labbe J."/>
            <person name="Martin F.M."/>
        </authorList>
    </citation>
    <scope>NUCLEOTIDE SEQUENCE</scope>
    <source>
        <strain evidence="1">FP105234-sp</strain>
    </source>
</reference>
<reference evidence="1" key="1">
    <citation type="submission" date="2021-02" db="EMBL/GenBank/DDBJ databases">
        <authorList>
            <consortium name="DOE Joint Genome Institute"/>
            <person name="Ahrendt S."/>
            <person name="Looney B.P."/>
            <person name="Miyauchi S."/>
            <person name="Morin E."/>
            <person name="Drula E."/>
            <person name="Courty P.E."/>
            <person name="Chicoki N."/>
            <person name="Fauchery L."/>
            <person name="Kohler A."/>
            <person name="Kuo A."/>
            <person name="Labutti K."/>
            <person name="Pangilinan J."/>
            <person name="Lipzen A."/>
            <person name="Riley R."/>
            <person name="Andreopoulos W."/>
            <person name="He G."/>
            <person name="Johnson J."/>
            <person name="Barry K.W."/>
            <person name="Grigoriev I.V."/>
            <person name="Nagy L."/>
            <person name="Hibbett D."/>
            <person name="Henrissat B."/>
            <person name="Matheny P.B."/>
            <person name="Labbe J."/>
            <person name="Martin F."/>
        </authorList>
    </citation>
    <scope>NUCLEOTIDE SEQUENCE</scope>
    <source>
        <strain evidence="1">FP105234-sp</strain>
    </source>
</reference>
<proteinExistence type="predicted"/>
<evidence type="ECO:0000313" key="1">
    <source>
        <dbReference type="EMBL" id="KAI0040011.1"/>
    </source>
</evidence>
<organism evidence="1 2">
    <name type="scientific">Auriscalpium vulgare</name>
    <dbReference type="NCBI Taxonomy" id="40419"/>
    <lineage>
        <taxon>Eukaryota</taxon>
        <taxon>Fungi</taxon>
        <taxon>Dikarya</taxon>
        <taxon>Basidiomycota</taxon>
        <taxon>Agaricomycotina</taxon>
        <taxon>Agaricomycetes</taxon>
        <taxon>Russulales</taxon>
        <taxon>Auriscalpiaceae</taxon>
        <taxon>Auriscalpium</taxon>
    </lineage>
</organism>
<keyword evidence="1" id="KW-0489">Methyltransferase</keyword>
<evidence type="ECO:0000313" key="2">
    <source>
        <dbReference type="Proteomes" id="UP000814033"/>
    </source>
</evidence>
<accession>A0ACB8R8Q7</accession>
<keyword evidence="2" id="KW-1185">Reference proteome</keyword>
<sequence>MRLLRALQQAIGAPSAHNELRWMKRAIAASPATVPDLDTMVARRVAGEPLQYILGAQPFGPLMLQVRPPVLIPRPETEDWALRLASAFPPPPGVTGMRVQRALDLCTGSACIPLLLCAQRPPGTLHAVAVDSSDAALALARDNARACAVPCATDARRHTPPTNTLALLRADVLDTAALAAALRPHGPFDLLTANPPYITRAEYAELPPSVRDWEDPAALLGDLPAAPPSGGLAFYHAIAALLARGDVLRAGGWLALEVGAGQARAVAAVVGAALAGASETQIWCDPWGKERVVVAHGARR</sequence>
<protein>
    <submittedName>
        <fullName evidence="1">S-adenosyl-L-methionine-dependent methyltransferase</fullName>
    </submittedName>
</protein>
<comment type="caution">
    <text evidence="1">The sequence shown here is derived from an EMBL/GenBank/DDBJ whole genome shotgun (WGS) entry which is preliminary data.</text>
</comment>